<dbReference type="Proteomes" id="UP000267268">
    <property type="component" value="Chromosome 2"/>
</dbReference>
<protein>
    <submittedName>
        <fullName evidence="2">Uncharacterized protein</fullName>
    </submittedName>
</protein>
<gene>
    <name evidence="2" type="ORF">EI427_22905</name>
</gene>
<proteinExistence type="predicted"/>
<reference evidence="2 3" key="1">
    <citation type="submission" date="2018-12" db="EMBL/GenBank/DDBJ databases">
        <title>Flammeovirga pectinis sp. nov., isolated from the gut of the Korean scallop, Patinopecten yessoensis.</title>
        <authorList>
            <person name="Bae J.-W."/>
            <person name="Jeong Y.-S."/>
            <person name="Kang W."/>
        </authorList>
    </citation>
    <scope>NUCLEOTIDE SEQUENCE [LARGE SCALE GENOMIC DNA]</scope>
    <source>
        <strain evidence="2 3">L12M1</strain>
    </source>
</reference>
<evidence type="ECO:0000313" key="3">
    <source>
        <dbReference type="Proteomes" id="UP000267268"/>
    </source>
</evidence>
<accession>A0A3S9PA33</accession>
<evidence type="ECO:0000313" key="2">
    <source>
        <dbReference type="EMBL" id="AZQ65068.1"/>
    </source>
</evidence>
<sequence>MQISLLLVLFSILFAPSDQPAKDKVITTLKQSNSDYLPYNVDVISTAYGSSEYVNLTGRVVHASSDFYAIDYLDKDWEMQVHNANKDYSGLPFFKSKIRRDLIELINEPSNSIEIEEVVYLGLSSYLVTIKEEDRKIPNVYSKNQEGNSSSSMSNIMNIWTKFYISKEGLLLRYESHSQASGNKVDNKQRDVVKFYIQEN</sequence>
<dbReference type="RefSeq" id="WP_126619419.1">
    <property type="nucleotide sequence ID" value="NZ_CP034563.1"/>
</dbReference>
<name>A0A3S9PA33_9BACT</name>
<feature type="signal peptide" evidence="1">
    <location>
        <begin position="1"/>
        <end position="21"/>
    </location>
</feature>
<dbReference type="AlphaFoldDB" id="A0A3S9PA33"/>
<feature type="chain" id="PRO_5019427270" evidence="1">
    <location>
        <begin position="22"/>
        <end position="200"/>
    </location>
</feature>
<keyword evidence="1" id="KW-0732">Signal</keyword>
<keyword evidence="3" id="KW-1185">Reference proteome</keyword>
<dbReference type="EMBL" id="CP034563">
    <property type="protein sequence ID" value="AZQ65068.1"/>
    <property type="molecule type" value="Genomic_DNA"/>
</dbReference>
<dbReference type="KEGG" id="fll:EI427_22905"/>
<evidence type="ECO:0000256" key="1">
    <source>
        <dbReference type="SAM" id="SignalP"/>
    </source>
</evidence>
<dbReference type="OrthoDB" id="979078at2"/>
<organism evidence="2 3">
    <name type="scientific">Flammeovirga pectinis</name>
    <dbReference type="NCBI Taxonomy" id="2494373"/>
    <lineage>
        <taxon>Bacteria</taxon>
        <taxon>Pseudomonadati</taxon>
        <taxon>Bacteroidota</taxon>
        <taxon>Cytophagia</taxon>
        <taxon>Cytophagales</taxon>
        <taxon>Flammeovirgaceae</taxon>
        <taxon>Flammeovirga</taxon>
    </lineage>
</organism>